<comment type="caution">
    <text evidence="1">The sequence shown here is derived from an EMBL/GenBank/DDBJ whole genome shotgun (WGS) entry which is preliminary data.</text>
</comment>
<evidence type="ECO:0000313" key="1">
    <source>
        <dbReference type="EMBL" id="MPN00879.1"/>
    </source>
</evidence>
<organism evidence="1">
    <name type="scientific">bioreactor metagenome</name>
    <dbReference type="NCBI Taxonomy" id="1076179"/>
    <lineage>
        <taxon>unclassified sequences</taxon>
        <taxon>metagenomes</taxon>
        <taxon>ecological metagenomes</taxon>
    </lineage>
</organism>
<accession>A0A645EIA9</accession>
<proteinExistence type="predicted"/>
<dbReference type="EMBL" id="VSSQ01046908">
    <property type="protein sequence ID" value="MPN00879.1"/>
    <property type="molecule type" value="Genomic_DNA"/>
</dbReference>
<dbReference type="AlphaFoldDB" id="A0A645EIA9"/>
<name>A0A645EIA9_9ZZZZ</name>
<gene>
    <name evidence="1" type="ORF">SDC9_148077</name>
</gene>
<protein>
    <submittedName>
        <fullName evidence="1">Uncharacterized protein</fullName>
    </submittedName>
</protein>
<reference evidence="1" key="1">
    <citation type="submission" date="2019-08" db="EMBL/GenBank/DDBJ databases">
        <authorList>
            <person name="Kucharzyk K."/>
            <person name="Murdoch R.W."/>
            <person name="Higgins S."/>
            <person name="Loffler F."/>
        </authorList>
    </citation>
    <scope>NUCLEOTIDE SEQUENCE</scope>
</reference>
<sequence>MYTNLKKLYNKVEHLSASRKVFLDILEAKLSNISIISVPTHINSRTKTPTAYELHSSASLAFYFLLKAGRSFIYAN</sequence>